<keyword evidence="1" id="KW-0808">Transferase</keyword>
<evidence type="ECO:0000313" key="2">
    <source>
        <dbReference type="EMBL" id="RXK09952.1"/>
    </source>
</evidence>
<dbReference type="Gene3D" id="3.40.50.150">
    <property type="entry name" value="Vaccinia Virus protein VP39"/>
    <property type="match status" value="1"/>
</dbReference>
<dbReference type="GO" id="GO:0008168">
    <property type="term" value="F:methyltransferase activity"/>
    <property type="evidence" value="ECO:0007669"/>
    <property type="project" value="UniProtKB-KW"/>
</dbReference>
<accession>A0AAX2A8I4</accession>
<dbReference type="GO" id="GO:0032259">
    <property type="term" value="P:methylation"/>
    <property type="evidence" value="ECO:0007669"/>
    <property type="project" value="UniProtKB-KW"/>
</dbReference>
<dbReference type="InterPro" id="IPR029063">
    <property type="entry name" value="SAM-dependent_MTases_sf"/>
</dbReference>
<dbReference type="SUPFAM" id="SSF53335">
    <property type="entry name" value="S-adenosyl-L-methionine-dependent methyltransferases"/>
    <property type="match status" value="1"/>
</dbReference>
<evidence type="ECO:0000313" key="3">
    <source>
        <dbReference type="Proteomes" id="UP000253850"/>
    </source>
</evidence>
<dbReference type="EMBL" id="CP031217">
    <property type="protein sequence ID" value="AXH13450.1"/>
    <property type="molecule type" value="Genomic_DNA"/>
</dbReference>
<gene>
    <name evidence="1" type="ORF">ABIV_2479</name>
    <name evidence="2" type="ORF">CRV05_06100</name>
</gene>
<dbReference type="KEGG" id="hbv:ABIV_2479"/>
<evidence type="ECO:0000313" key="1">
    <source>
        <dbReference type="EMBL" id="AXH13450.1"/>
    </source>
</evidence>
<keyword evidence="4" id="KW-1185">Reference proteome</keyword>
<name>A0AAX2A8I4_9BACT</name>
<reference evidence="1 3" key="2">
    <citation type="submission" date="2018-07" db="EMBL/GenBank/DDBJ databases">
        <title>Complete genome of the Arcobacter bivalviorum type strain LMG 26154.</title>
        <authorList>
            <person name="Miller W.G."/>
            <person name="Yee E."/>
            <person name="Bono J.L."/>
        </authorList>
    </citation>
    <scope>NUCLEOTIDE SEQUENCE [LARGE SCALE GENOMIC DNA]</scope>
    <source>
        <strain evidence="1 3">LMG 26154</strain>
    </source>
</reference>
<dbReference type="AlphaFoldDB" id="A0AAX2A8I4"/>
<dbReference type="RefSeq" id="WP_114840232.1">
    <property type="nucleotide sequence ID" value="NZ_CP031217.1"/>
</dbReference>
<protein>
    <submittedName>
        <fullName evidence="1">SAM-dependent methyltransferase</fullName>
    </submittedName>
</protein>
<proteinExistence type="predicted"/>
<reference evidence="2 4" key="1">
    <citation type="submission" date="2017-10" db="EMBL/GenBank/DDBJ databases">
        <title>Genomics of the genus Arcobacter.</title>
        <authorList>
            <person name="Perez-Cataluna A."/>
            <person name="Figueras M.J."/>
        </authorList>
    </citation>
    <scope>NUCLEOTIDE SEQUENCE [LARGE SCALE GENOMIC DNA]</scope>
    <source>
        <strain evidence="2 4">CECT 7835</strain>
    </source>
</reference>
<dbReference type="Proteomes" id="UP000253850">
    <property type="component" value="Chromosome"/>
</dbReference>
<dbReference type="Proteomes" id="UP000289193">
    <property type="component" value="Unassembled WGS sequence"/>
</dbReference>
<keyword evidence="1" id="KW-0489">Methyltransferase</keyword>
<dbReference type="EMBL" id="PDKM01000003">
    <property type="protein sequence ID" value="RXK09952.1"/>
    <property type="molecule type" value="Genomic_DNA"/>
</dbReference>
<dbReference type="Pfam" id="PF13489">
    <property type="entry name" value="Methyltransf_23"/>
    <property type="match status" value="1"/>
</dbReference>
<organism evidence="2 4">
    <name type="scientific">Halarcobacter bivalviorum</name>
    <dbReference type="NCBI Taxonomy" id="663364"/>
    <lineage>
        <taxon>Bacteria</taxon>
        <taxon>Pseudomonadati</taxon>
        <taxon>Campylobacterota</taxon>
        <taxon>Epsilonproteobacteria</taxon>
        <taxon>Campylobacterales</taxon>
        <taxon>Arcobacteraceae</taxon>
        <taxon>Halarcobacter</taxon>
    </lineage>
</organism>
<dbReference type="CDD" id="cd02440">
    <property type="entry name" value="AdoMet_MTases"/>
    <property type="match status" value="1"/>
</dbReference>
<evidence type="ECO:0000313" key="4">
    <source>
        <dbReference type="Proteomes" id="UP000289193"/>
    </source>
</evidence>
<sequence>MYKNIKTIYEKELSNFNVSALDPQYIFLNYFLPSEKEINILDAGCGSGKYIDNLYKSGYLNSYAVDLFEELKLEHGFYYKKESIDKMTFNNDFFDFIYSFSVIYYLKDIDQGIKEFHRILKKNGILMITAHTKYSFFTLERVLKGKKLKHLEGVNFYSANYYKKLLEENGFEIVHMDGFNTSYFLYPWYRKFANRFKLNLPKIPSTVTKNHFLSLVRSELSYHSVIVAKKK</sequence>